<evidence type="ECO:0000256" key="1">
    <source>
        <dbReference type="SAM" id="Phobius"/>
    </source>
</evidence>
<evidence type="ECO:0000313" key="2">
    <source>
        <dbReference type="EMBL" id="MBX0323540.1"/>
    </source>
</evidence>
<feature type="transmembrane region" description="Helical" evidence="1">
    <location>
        <begin position="21"/>
        <end position="41"/>
    </location>
</feature>
<protein>
    <submittedName>
        <fullName evidence="2">Uncharacterized protein</fullName>
    </submittedName>
</protein>
<comment type="caution">
    <text evidence="2">The sequence shown here is derived from an EMBL/GenBank/DDBJ whole genome shotgun (WGS) entry which is preliminary data.</text>
</comment>
<keyword evidence="1" id="KW-1133">Transmembrane helix</keyword>
<accession>A0AAW4PSK6</accession>
<dbReference type="EMBL" id="RKLR01000003">
    <property type="protein sequence ID" value="MBX0323540.1"/>
    <property type="molecule type" value="Genomic_DNA"/>
</dbReference>
<keyword evidence="3" id="KW-1185">Reference proteome</keyword>
<gene>
    <name evidence="2" type="ORF">EGH21_10915</name>
</gene>
<sequence>MATFDAKQMQSLTGLQATARTFLMVGFTVVETLTLGLWLALVEGAPVISRPAAIGLAVLTLGLVVEHVLTDATVNGLSLSFPVTRIAGVSVSEALLWGLWLGIADQLGGVDGILVAGVVLTVLLVPQHSVEDNVLRGEAPLSETLNLDTVGFSLVEGVGATVWLLLVFEGQQFTDLLATLGFGGVDPAAVGLAALGVFLLVEHDIGVTLARQG</sequence>
<dbReference type="Proteomes" id="UP001430377">
    <property type="component" value="Unassembled WGS sequence"/>
</dbReference>
<feature type="transmembrane region" description="Helical" evidence="1">
    <location>
        <begin position="180"/>
        <end position="201"/>
    </location>
</feature>
<proteinExistence type="predicted"/>
<dbReference type="AlphaFoldDB" id="A0AAW4PSK6"/>
<evidence type="ECO:0000313" key="3">
    <source>
        <dbReference type="Proteomes" id="UP001430377"/>
    </source>
</evidence>
<feature type="transmembrane region" description="Helical" evidence="1">
    <location>
        <begin position="47"/>
        <end position="65"/>
    </location>
</feature>
<organism evidence="2 3">
    <name type="scientific">Haloarcula rubra</name>
    <dbReference type="NCBI Taxonomy" id="2487747"/>
    <lineage>
        <taxon>Archaea</taxon>
        <taxon>Methanobacteriati</taxon>
        <taxon>Methanobacteriota</taxon>
        <taxon>Stenosarchaea group</taxon>
        <taxon>Halobacteria</taxon>
        <taxon>Halobacteriales</taxon>
        <taxon>Haloarculaceae</taxon>
        <taxon>Haloarcula</taxon>
    </lineage>
</organism>
<name>A0AAW4PSK6_9EURY</name>
<reference evidence="2 3" key="1">
    <citation type="submission" date="2021-06" db="EMBL/GenBank/DDBJ databases">
        <title>Halomicroarcula sp. a new haloarchaeum isolated from saline soil.</title>
        <authorList>
            <person name="Duran-Viseras A."/>
            <person name="Sanchez-Porro C."/>
            <person name="Ventosa A."/>
        </authorList>
    </citation>
    <scope>NUCLEOTIDE SEQUENCE [LARGE SCALE GENOMIC DNA]</scope>
    <source>
        <strain evidence="2 3">F13</strain>
    </source>
</reference>
<feature type="transmembrane region" description="Helical" evidence="1">
    <location>
        <begin position="77"/>
        <end position="100"/>
    </location>
</feature>
<keyword evidence="1" id="KW-0812">Transmembrane</keyword>
<dbReference type="RefSeq" id="WP_220618503.1">
    <property type="nucleotide sequence ID" value="NZ_RKLR01000003.1"/>
</dbReference>
<keyword evidence="1" id="KW-0472">Membrane</keyword>
<feature type="transmembrane region" description="Helical" evidence="1">
    <location>
        <begin position="106"/>
        <end position="125"/>
    </location>
</feature>
<feature type="transmembrane region" description="Helical" evidence="1">
    <location>
        <begin position="145"/>
        <end position="168"/>
    </location>
</feature>